<evidence type="ECO:0000313" key="1">
    <source>
        <dbReference type="EMBL" id="OLY82167.1"/>
    </source>
</evidence>
<accession>A0A1R0GZ65</accession>
<comment type="caution">
    <text evidence="1">The sequence shown here is derived from an EMBL/GenBank/DDBJ whole genome shotgun (WGS) entry which is preliminary data.</text>
</comment>
<keyword evidence="2" id="KW-1185">Reference proteome</keyword>
<dbReference type="EMBL" id="LSSL01001833">
    <property type="protein sequence ID" value="OLY82167.1"/>
    <property type="molecule type" value="Genomic_DNA"/>
</dbReference>
<protein>
    <submittedName>
        <fullName evidence="1">Uncharacterized protein</fullName>
    </submittedName>
</protein>
<proteinExistence type="predicted"/>
<name>A0A1R0GZ65_9FUNG</name>
<sequence>MEFLLSSLLGLSLGSDPKPPVRLSPVISTVRAVQTLSVVSTGSKERGVDRRSKGLIPSISSLLGESEEYTCDSIIDVVSPLTAQQKFQGEDLYPSN</sequence>
<gene>
    <name evidence="1" type="ORF">AYI68_g3718</name>
</gene>
<reference evidence="1 2" key="1">
    <citation type="journal article" date="2016" name="Mol. Biol. Evol.">
        <title>Genome-Wide Survey of Gut Fungi (Harpellales) Reveals the First Horizontally Transferred Ubiquitin Gene from a Mosquito Host.</title>
        <authorList>
            <person name="Wang Y."/>
            <person name="White M.M."/>
            <person name="Kvist S."/>
            <person name="Moncalvo J.M."/>
        </authorList>
    </citation>
    <scope>NUCLEOTIDE SEQUENCE [LARGE SCALE GENOMIC DNA]</scope>
    <source>
        <strain evidence="1 2">ALG-7-W6</strain>
    </source>
</reference>
<organism evidence="1 2">
    <name type="scientific">Smittium mucronatum</name>
    <dbReference type="NCBI Taxonomy" id="133383"/>
    <lineage>
        <taxon>Eukaryota</taxon>
        <taxon>Fungi</taxon>
        <taxon>Fungi incertae sedis</taxon>
        <taxon>Zoopagomycota</taxon>
        <taxon>Kickxellomycotina</taxon>
        <taxon>Harpellomycetes</taxon>
        <taxon>Harpellales</taxon>
        <taxon>Legeriomycetaceae</taxon>
        <taxon>Smittium</taxon>
    </lineage>
</organism>
<dbReference type="AlphaFoldDB" id="A0A1R0GZ65"/>
<evidence type="ECO:0000313" key="2">
    <source>
        <dbReference type="Proteomes" id="UP000187455"/>
    </source>
</evidence>
<dbReference type="Proteomes" id="UP000187455">
    <property type="component" value="Unassembled WGS sequence"/>
</dbReference>